<dbReference type="EMBL" id="CP093346">
    <property type="protein sequence ID" value="WOG96767.1"/>
    <property type="molecule type" value="Genomic_DNA"/>
</dbReference>
<protein>
    <recommendedName>
        <fullName evidence="8">PGG domain-containing protein</fullName>
    </recommendedName>
</protein>
<keyword evidence="2 7" id="KW-0812">Transmembrane</keyword>
<feature type="transmembrane region" description="Helical" evidence="7">
    <location>
        <begin position="539"/>
        <end position="564"/>
    </location>
</feature>
<evidence type="ECO:0000313" key="10">
    <source>
        <dbReference type="Proteomes" id="UP000077755"/>
    </source>
</evidence>
<feature type="domain" description="PGG" evidence="8">
    <location>
        <begin position="455"/>
        <end position="564"/>
    </location>
</feature>
<feature type="transmembrane region" description="Helical" evidence="7">
    <location>
        <begin position="602"/>
        <end position="623"/>
    </location>
</feature>
<dbReference type="InterPro" id="IPR026961">
    <property type="entry name" value="PGG_dom"/>
</dbReference>
<evidence type="ECO:0000313" key="9">
    <source>
        <dbReference type="EMBL" id="WOG96767.1"/>
    </source>
</evidence>
<keyword evidence="3" id="KW-0677">Repeat</keyword>
<gene>
    <name evidence="9" type="ORF">DCAR_0416103</name>
</gene>
<feature type="transmembrane region" description="Helical" evidence="7">
    <location>
        <begin position="570"/>
        <end position="590"/>
    </location>
</feature>
<dbReference type="Pfam" id="PF12796">
    <property type="entry name" value="Ank_2"/>
    <property type="match status" value="3"/>
</dbReference>
<evidence type="ECO:0000259" key="8">
    <source>
        <dbReference type="Pfam" id="PF13962"/>
    </source>
</evidence>
<organism evidence="9 10">
    <name type="scientific">Daucus carota subsp. sativus</name>
    <name type="common">Carrot</name>
    <dbReference type="NCBI Taxonomy" id="79200"/>
    <lineage>
        <taxon>Eukaryota</taxon>
        <taxon>Viridiplantae</taxon>
        <taxon>Streptophyta</taxon>
        <taxon>Embryophyta</taxon>
        <taxon>Tracheophyta</taxon>
        <taxon>Spermatophyta</taxon>
        <taxon>Magnoliopsida</taxon>
        <taxon>eudicotyledons</taxon>
        <taxon>Gunneridae</taxon>
        <taxon>Pentapetalae</taxon>
        <taxon>asterids</taxon>
        <taxon>campanulids</taxon>
        <taxon>Apiales</taxon>
        <taxon>Apiaceae</taxon>
        <taxon>Apioideae</taxon>
        <taxon>Scandiceae</taxon>
        <taxon>Daucinae</taxon>
        <taxon>Daucus</taxon>
        <taxon>Daucus sect. Daucus</taxon>
    </lineage>
</organism>
<feature type="transmembrane region" description="Helical" evidence="7">
    <location>
        <begin position="462"/>
        <end position="481"/>
    </location>
</feature>
<dbReference type="SUPFAM" id="SSF48403">
    <property type="entry name" value="Ankyrin repeat"/>
    <property type="match status" value="1"/>
</dbReference>
<reference evidence="9" key="2">
    <citation type="submission" date="2022-03" db="EMBL/GenBank/DDBJ databases">
        <title>Draft title - Genomic analysis of global carrot germplasm unveils the trajectory of domestication and the origin of high carotenoid orange carrot.</title>
        <authorList>
            <person name="Iorizzo M."/>
            <person name="Ellison S."/>
            <person name="Senalik D."/>
            <person name="Macko-Podgorni A."/>
            <person name="Grzebelus D."/>
            <person name="Bostan H."/>
            <person name="Rolling W."/>
            <person name="Curaba J."/>
            <person name="Simon P."/>
        </authorList>
    </citation>
    <scope>NUCLEOTIDE SEQUENCE</scope>
    <source>
        <tissue evidence="9">Leaf</tissue>
    </source>
</reference>
<accession>A0AAF1AXK1</accession>
<keyword evidence="5" id="KW-0040">ANK repeat</keyword>
<dbReference type="Gene3D" id="1.25.40.20">
    <property type="entry name" value="Ankyrin repeat-containing domain"/>
    <property type="match status" value="1"/>
</dbReference>
<dbReference type="InterPro" id="IPR002110">
    <property type="entry name" value="Ankyrin_rpt"/>
</dbReference>
<dbReference type="PANTHER" id="PTHR24186:SF46">
    <property type="entry name" value="PROTEIN ACCELERATED CELL DEATH 6-LIKE"/>
    <property type="match status" value="1"/>
</dbReference>
<evidence type="ECO:0000256" key="2">
    <source>
        <dbReference type="ARBA" id="ARBA00022692"/>
    </source>
</evidence>
<keyword evidence="4 7" id="KW-1133">Transmembrane helix</keyword>
<evidence type="ECO:0000256" key="5">
    <source>
        <dbReference type="ARBA" id="ARBA00023043"/>
    </source>
</evidence>
<dbReference type="Pfam" id="PF13962">
    <property type="entry name" value="PGG"/>
    <property type="match status" value="1"/>
</dbReference>
<name>A0AAF1AXK1_DAUCS</name>
<evidence type="ECO:0000256" key="7">
    <source>
        <dbReference type="SAM" id="Phobius"/>
    </source>
</evidence>
<comment type="subcellular location">
    <subcellularLocation>
        <location evidence="1">Membrane</location>
        <topology evidence="1">Multi-pass membrane protein</topology>
    </subcellularLocation>
</comment>
<evidence type="ECO:0000256" key="3">
    <source>
        <dbReference type="ARBA" id="ARBA00022737"/>
    </source>
</evidence>
<evidence type="ECO:0000256" key="1">
    <source>
        <dbReference type="ARBA" id="ARBA00004141"/>
    </source>
</evidence>
<dbReference type="Proteomes" id="UP000077755">
    <property type="component" value="Chromosome 4"/>
</dbReference>
<dbReference type="PANTHER" id="PTHR24186">
    <property type="entry name" value="PROTEIN PHOSPHATASE 1 REGULATORY SUBUNIT"/>
    <property type="match status" value="1"/>
</dbReference>
<dbReference type="InterPro" id="IPR036770">
    <property type="entry name" value="Ankyrin_rpt-contain_sf"/>
</dbReference>
<dbReference type="AlphaFoldDB" id="A0AAF1AXK1"/>
<dbReference type="GO" id="GO:0005886">
    <property type="term" value="C:plasma membrane"/>
    <property type="evidence" value="ECO:0007669"/>
    <property type="project" value="TreeGrafter"/>
</dbReference>
<keyword evidence="6 7" id="KW-0472">Membrane</keyword>
<evidence type="ECO:0000256" key="6">
    <source>
        <dbReference type="ARBA" id="ARBA00023136"/>
    </source>
</evidence>
<feature type="transmembrane region" description="Helical" evidence="7">
    <location>
        <begin position="501"/>
        <end position="527"/>
    </location>
</feature>
<dbReference type="SMART" id="SM00248">
    <property type="entry name" value="ANK"/>
    <property type="match status" value="9"/>
</dbReference>
<evidence type="ECO:0000256" key="4">
    <source>
        <dbReference type="ARBA" id="ARBA00022989"/>
    </source>
</evidence>
<sequence>MRLQSLKDQISAEDHAQMGNDQLMSLEVSTYAQKGNIDEFLDFLSSGTHVSVIYIQKTPLQNTFLHIAASFGNKDLVQFFVHHFPGLHSKKNIRGDTALHVAAAAGHLAVVKILLKLYIDQVKKNSFLDVDIESNNERLVAKLNERVQVNDCGNTPLHEALMNNHGTVAMYLITTKIEDAFFVNKLGESPLYLAVEANNIDYVKNILIASSFHAHRHNLYEEVTKGKSLVHAAITSRNIALLKELTKMKTEVLSITDENEQTPLHCAASTNFAEGVDFILEKYKMDIFEKDSDGFLPIHYASKYGHIGILIKLLQYKLDAREFVNQDGQNILHVAAMYGKHDVVRYILKTPGLELLYNEIDKDGNTPLHLAAKKWHPNVVSCLTWDKRVHLKLLNNEGLTAMDTFEENMKGTVSYRQRLTYITLKSAGVGRAELQKKLKLKRQESAVTEPYNMEDWKDRVNTLMLVSILIATVTFAAGFTMPGGYKDSEPDHGMATLLNKLAFQAFVICDAIGMYSAILVTVTLIWAQLGDPTLTINPLGLALPLLGISLTMMSLAFMTAVYVVISRLVWLSYVVLILGLFFLTCLLVFFTPFTLPHTSENLIARYLSHYSISLLMLVSGSYFDPEVEDNQL</sequence>
<keyword evidence="10" id="KW-1185">Reference proteome</keyword>
<proteinExistence type="predicted"/>
<reference evidence="9" key="1">
    <citation type="journal article" date="2016" name="Nat. Genet.">
        <title>A high-quality carrot genome assembly provides new insights into carotenoid accumulation and asterid genome evolution.</title>
        <authorList>
            <person name="Iorizzo M."/>
            <person name="Ellison S."/>
            <person name="Senalik D."/>
            <person name="Zeng P."/>
            <person name="Satapoomin P."/>
            <person name="Huang J."/>
            <person name="Bowman M."/>
            <person name="Iovene M."/>
            <person name="Sanseverino W."/>
            <person name="Cavagnaro P."/>
            <person name="Yildiz M."/>
            <person name="Macko-Podgorni A."/>
            <person name="Moranska E."/>
            <person name="Grzebelus E."/>
            <person name="Grzebelus D."/>
            <person name="Ashrafi H."/>
            <person name="Zheng Z."/>
            <person name="Cheng S."/>
            <person name="Spooner D."/>
            <person name="Van Deynze A."/>
            <person name="Simon P."/>
        </authorList>
    </citation>
    <scope>NUCLEOTIDE SEQUENCE</scope>
    <source>
        <tissue evidence="9">Leaf</tissue>
    </source>
</reference>